<evidence type="ECO:0000256" key="1">
    <source>
        <dbReference type="SAM" id="MobiDB-lite"/>
    </source>
</evidence>
<dbReference type="AlphaFoldDB" id="A0A1G2KWX1"/>
<reference evidence="2 3" key="1">
    <citation type="journal article" date="2016" name="Nat. Commun.">
        <title>Thousands of microbial genomes shed light on interconnected biogeochemical processes in an aquifer system.</title>
        <authorList>
            <person name="Anantharaman K."/>
            <person name="Brown C.T."/>
            <person name="Hug L.A."/>
            <person name="Sharon I."/>
            <person name="Castelle C.J."/>
            <person name="Probst A.J."/>
            <person name="Thomas B.C."/>
            <person name="Singh A."/>
            <person name="Wilkins M.J."/>
            <person name="Karaoz U."/>
            <person name="Brodie E.L."/>
            <person name="Williams K.H."/>
            <person name="Hubbard S.S."/>
            <person name="Banfield J.F."/>
        </authorList>
    </citation>
    <scope>NUCLEOTIDE SEQUENCE [LARGE SCALE GENOMIC DNA]</scope>
</reference>
<organism evidence="2 3">
    <name type="scientific">Candidatus Sungbacteria bacterium RIFCSPHIGHO2_02_FULL_51_29</name>
    <dbReference type="NCBI Taxonomy" id="1802273"/>
    <lineage>
        <taxon>Bacteria</taxon>
        <taxon>Candidatus Sungiibacteriota</taxon>
    </lineage>
</organism>
<comment type="caution">
    <text evidence="2">The sequence shown here is derived from an EMBL/GenBank/DDBJ whole genome shotgun (WGS) entry which is preliminary data.</text>
</comment>
<dbReference type="EMBL" id="MHQL01000005">
    <property type="protein sequence ID" value="OHA03920.1"/>
    <property type="molecule type" value="Genomic_DNA"/>
</dbReference>
<dbReference type="Proteomes" id="UP000177811">
    <property type="component" value="Unassembled WGS sequence"/>
</dbReference>
<evidence type="ECO:0000313" key="2">
    <source>
        <dbReference type="EMBL" id="OHA03920.1"/>
    </source>
</evidence>
<protein>
    <submittedName>
        <fullName evidence="2">Uncharacterized protein</fullName>
    </submittedName>
</protein>
<gene>
    <name evidence="2" type="ORF">A3C16_03855</name>
</gene>
<sequence length="223" mass="25123">MARFFHLYPGVDVQYWLEFTGERAEALKECAWPERHFEKQGPHRLAPNGLELPPTLRLYAQGEKTERGILFALPEESGFAFARLQFRRSNARVAAIRAGDADAPLTGFGRPNPVTGRMSSHQDYSEPYVDREPGAEYVDWRGEKMVWAGFDPVFLKVKMSGGETFCLAVTTSWTDEGVLVEVDPNPADVPEKLAVFAFPEKQAANPLAKVADYKREFGAKKRR</sequence>
<name>A0A1G2KWX1_9BACT</name>
<accession>A0A1G2KWX1</accession>
<evidence type="ECO:0000313" key="3">
    <source>
        <dbReference type="Proteomes" id="UP000177811"/>
    </source>
</evidence>
<feature type="region of interest" description="Disordered" evidence="1">
    <location>
        <begin position="107"/>
        <end position="126"/>
    </location>
</feature>
<proteinExistence type="predicted"/>